<dbReference type="PANTHER" id="PTHR33529:SF8">
    <property type="entry name" value="PERMEASE, YJGP_YJGQ FAMILY"/>
    <property type="match status" value="1"/>
</dbReference>
<dbReference type="GO" id="GO:0015920">
    <property type="term" value="P:lipopolysaccharide transport"/>
    <property type="evidence" value="ECO:0007669"/>
    <property type="project" value="TreeGrafter"/>
</dbReference>
<evidence type="ECO:0000256" key="3">
    <source>
        <dbReference type="ARBA" id="ARBA00022692"/>
    </source>
</evidence>
<keyword evidence="4 6" id="KW-1133">Transmembrane helix</keyword>
<dbReference type="EMBL" id="CP003156">
    <property type="protein sequence ID" value="AEV32737.1"/>
    <property type="molecule type" value="Genomic_DNA"/>
</dbReference>
<dbReference type="HOGENOM" id="CLU_028799_3_1_10"/>
<feature type="transmembrane region" description="Helical" evidence="6">
    <location>
        <begin position="338"/>
        <end position="359"/>
    </location>
</feature>
<keyword evidence="3 6" id="KW-0812">Transmembrane</keyword>
<reference evidence="7 8" key="1">
    <citation type="journal article" date="2012" name="Stand. Genomic Sci.">
        <title>Genome sequence of the orange-pigmented seawater bacterium Owenweeksia hongkongensis type strain (UST20020801(T)).</title>
        <authorList>
            <person name="Riedel T."/>
            <person name="Held B."/>
            <person name="Nolan M."/>
            <person name="Lucas S."/>
            <person name="Lapidus A."/>
            <person name="Tice H."/>
            <person name="Del Rio T.G."/>
            <person name="Cheng J.F."/>
            <person name="Han C."/>
            <person name="Tapia R."/>
            <person name="Goodwin L.A."/>
            <person name="Pitluck S."/>
            <person name="Liolios K."/>
            <person name="Mavromatis K."/>
            <person name="Pagani I."/>
            <person name="Ivanova N."/>
            <person name="Mikhailova N."/>
            <person name="Pati A."/>
            <person name="Chen A."/>
            <person name="Palaniappan K."/>
            <person name="Rohde M."/>
            <person name="Tindall B.J."/>
            <person name="Detter J.C."/>
            <person name="Goker M."/>
            <person name="Woyke T."/>
            <person name="Bristow J."/>
            <person name="Eisen J.A."/>
            <person name="Markowitz V."/>
            <person name="Hugenholtz P."/>
            <person name="Klenk H.P."/>
            <person name="Kyrpides N.C."/>
        </authorList>
    </citation>
    <scope>NUCLEOTIDE SEQUENCE</scope>
    <source>
        <strain evidence="8">DSM 17368 / JCM 12287 / NRRL B-23963</strain>
    </source>
</reference>
<dbReference type="AlphaFoldDB" id="G8R0N3"/>
<evidence type="ECO:0000256" key="4">
    <source>
        <dbReference type="ARBA" id="ARBA00022989"/>
    </source>
</evidence>
<dbReference type="Pfam" id="PF03739">
    <property type="entry name" value="LptF_LptG"/>
    <property type="match status" value="1"/>
</dbReference>
<feature type="transmembrane region" description="Helical" evidence="6">
    <location>
        <begin position="305"/>
        <end position="326"/>
    </location>
</feature>
<dbReference type="PATRIC" id="fig|926562.3.peg.1759"/>
<feature type="transmembrane region" description="Helical" evidence="6">
    <location>
        <begin position="54"/>
        <end position="80"/>
    </location>
</feature>
<dbReference type="RefSeq" id="WP_014202093.1">
    <property type="nucleotide sequence ID" value="NC_016599.1"/>
</dbReference>
<keyword evidence="5 6" id="KW-0472">Membrane</keyword>
<protein>
    <submittedName>
        <fullName evidence="7">Putative permease</fullName>
    </submittedName>
</protein>
<feature type="transmembrane region" description="Helical" evidence="6">
    <location>
        <begin position="280"/>
        <end position="298"/>
    </location>
</feature>
<dbReference type="STRING" id="926562.Oweho_1751"/>
<feature type="transmembrane region" description="Helical" evidence="6">
    <location>
        <begin position="12"/>
        <end position="34"/>
    </location>
</feature>
<name>G8R0N3_OWEHD</name>
<dbReference type="OrthoDB" id="9807977at2"/>
<organism evidence="7 8">
    <name type="scientific">Owenweeksia hongkongensis (strain DSM 17368 / CIP 108786 / JCM 12287 / NRRL B-23963 / UST20020801)</name>
    <dbReference type="NCBI Taxonomy" id="926562"/>
    <lineage>
        <taxon>Bacteria</taxon>
        <taxon>Pseudomonadati</taxon>
        <taxon>Bacteroidota</taxon>
        <taxon>Flavobacteriia</taxon>
        <taxon>Flavobacteriales</taxon>
        <taxon>Owenweeksiaceae</taxon>
        <taxon>Owenweeksia</taxon>
    </lineage>
</organism>
<dbReference type="KEGG" id="oho:Oweho_1751"/>
<keyword evidence="8" id="KW-1185">Reference proteome</keyword>
<sequence length="361" mass="41507">MLRIIDRYIIGKFLATFFLTIALLLSIAIVFDISEKIDNFVTKGASAKEIIFDYYLNFVMYYGNLFSAMIVFIATIFFTSRMTANTEIVAILTGGVSFRRLMWPYFIAATILAGISWGLGNYVIPKTNVTRLNFEHTYISGKNQKDRFKDIHRQIKPGHIVYFENYNTERNSGYHFTYEVFANHAMQSKLKADFIKLDTTKNTWTLDNYSIRTIDSTGKEHLSSGRQLDTVFDFKAAEIVPRLFTIEMMNTPELNEFIEKEKIRGSENLNYYLIEKYRRTSWPAATYILVLIGVSLCSKKTRGGLGLNIALGLAICVAYIFFMQISTTFATLGNFSPLMAVWFPNIVFSFIALYMYYIAPK</sequence>
<dbReference type="Proteomes" id="UP000005631">
    <property type="component" value="Chromosome"/>
</dbReference>
<evidence type="ECO:0000256" key="5">
    <source>
        <dbReference type="ARBA" id="ARBA00023136"/>
    </source>
</evidence>
<evidence type="ECO:0000256" key="6">
    <source>
        <dbReference type="SAM" id="Phobius"/>
    </source>
</evidence>
<evidence type="ECO:0000256" key="1">
    <source>
        <dbReference type="ARBA" id="ARBA00004651"/>
    </source>
</evidence>
<accession>G8R0N3</accession>
<dbReference type="GO" id="GO:0043190">
    <property type="term" value="C:ATP-binding cassette (ABC) transporter complex"/>
    <property type="evidence" value="ECO:0007669"/>
    <property type="project" value="TreeGrafter"/>
</dbReference>
<evidence type="ECO:0000313" key="7">
    <source>
        <dbReference type="EMBL" id="AEV32737.1"/>
    </source>
</evidence>
<keyword evidence="2" id="KW-1003">Cell membrane</keyword>
<evidence type="ECO:0000256" key="2">
    <source>
        <dbReference type="ARBA" id="ARBA00022475"/>
    </source>
</evidence>
<dbReference type="InterPro" id="IPR005495">
    <property type="entry name" value="LptG/LptF_permease"/>
</dbReference>
<dbReference type="PANTHER" id="PTHR33529">
    <property type="entry name" value="SLR0882 PROTEIN-RELATED"/>
    <property type="match status" value="1"/>
</dbReference>
<gene>
    <name evidence="7" type="ordered locus">Oweho_1751</name>
</gene>
<comment type="subcellular location">
    <subcellularLocation>
        <location evidence="1">Cell membrane</location>
        <topology evidence="1">Multi-pass membrane protein</topology>
    </subcellularLocation>
</comment>
<dbReference type="eggNOG" id="COG0795">
    <property type="taxonomic scope" value="Bacteria"/>
</dbReference>
<feature type="transmembrane region" description="Helical" evidence="6">
    <location>
        <begin position="101"/>
        <end position="124"/>
    </location>
</feature>
<evidence type="ECO:0000313" key="8">
    <source>
        <dbReference type="Proteomes" id="UP000005631"/>
    </source>
</evidence>
<proteinExistence type="predicted"/>